<proteinExistence type="predicted"/>
<evidence type="ECO:0000313" key="2">
    <source>
        <dbReference type="Proteomes" id="UP000244523"/>
    </source>
</evidence>
<reference evidence="1 2" key="1">
    <citation type="submission" date="2018-04" db="EMBL/GenBank/DDBJ databases">
        <title>Genomic Encyclopedia of Archaeal and Bacterial Type Strains, Phase II (KMG-II): from individual species to whole genera.</title>
        <authorList>
            <person name="Goeker M."/>
        </authorList>
    </citation>
    <scope>NUCLEOTIDE SEQUENCE [LARGE SCALE GENOMIC DNA]</scope>
    <source>
        <strain evidence="1 2">DSM 29955</strain>
    </source>
</reference>
<organism evidence="1 2">
    <name type="scientific">Yoonia sediminilitoris</name>
    <dbReference type="NCBI Taxonomy" id="1286148"/>
    <lineage>
        <taxon>Bacteria</taxon>
        <taxon>Pseudomonadati</taxon>
        <taxon>Pseudomonadota</taxon>
        <taxon>Alphaproteobacteria</taxon>
        <taxon>Rhodobacterales</taxon>
        <taxon>Paracoccaceae</taxon>
        <taxon>Yoonia</taxon>
    </lineage>
</organism>
<dbReference type="RefSeq" id="WP_168769421.1">
    <property type="nucleotide sequence ID" value="NZ_QBUD01000002.1"/>
</dbReference>
<gene>
    <name evidence="1" type="ORF">C8N45_102392</name>
</gene>
<dbReference type="Proteomes" id="UP000244523">
    <property type="component" value="Unassembled WGS sequence"/>
</dbReference>
<protein>
    <submittedName>
        <fullName evidence="1">Uncharacterized protein</fullName>
    </submittedName>
</protein>
<keyword evidence="2" id="KW-1185">Reference proteome</keyword>
<dbReference type="EMBL" id="QBUD01000002">
    <property type="protein sequence ID" value="PUB17380.1"/>
    <property type="molecule type" value="Genomic_DNA"/>
</dbReference>
<name>A0A2T6KME2_9RHOB</name>
<dbReference type="AlphaFoldDB" id="A0A2T6KME2"/>
<accession>A0A2T6KME2</accession>
<evidence type="ECO:0000313" key="1">
    <source>
        <dbReference type="EMBL" id="PUB17380.1"/>
    </source>
</evidence>
<sequence>MAIEIGSLVVRGTFGQPAKSGDGLTEEQVQEMVDRLRRDMREVISNQIAAVEQRIREG</sequence>
<comment type="caution">
    <text evidence="1">The sequence shown here is derived from an EMBL/GenBank/DDBJ whole genome shotgun (WGS) entry which is preliminary data.</text>
</comment>